<sequence length="152" mass="17040">MNAFRFAIRTVRPTRVVIASRALPLRSFASTPLRRASEDADSFMAAFKDTPLFTKFAEQPEAVAALSDVAEFLKKNGALILRLLRAPVNYLYLDIDMTIPLSSMTMFKLATNSEFRELIRKALDEFKKAGIEINPENAMELLSPGFNPPKGR</sequence>
<keyword evidence="2" id="KW-1185">Reference proteome</keyword>
<reference evidence="1 2" key="1">
    <citation type="journal article" date="2019" name="Fungal Biol. Biotechnol.">
        <title>Draft genome sequence of fastidious pathogen Ceratobasidium theobromae, which causes vascular-streak dieback in Theobroma cacao.</title>
        <authorList>
            <person name="Ali S.S."/>
            <person name="Asman A."/>
            <person name="Shao J."/>
            <person name="Firmansyah A.P."/>
            <person name="Susilo A.W."/>
            <person name="Rosmana A."/>
            <person name="McMahon P."/>
            <person name="Junaid M."/>
            <person name="Guest D."/>
            <person name="Kheng T.Y."/>
            <person name="Meinhardt L.W."/>
            <person name="Bailey B.A."/>
        </authorList>
    </citation>
    <scope>NUCLEOTIDE SEQUENCE [LARGE SCALE GENOMIC DNA]</scope>
    <source>
        <strain evidence="1 2">CT2</strain>
    </source>
</reference>
<evidence type="ECO:0000313" key="1">
    <source>
        <dbReference type="EMBL" id="KAB5592093.1"/>
    </source>
</evidence>
<dbReference type="AlphaFoldDB" id="A0A5N5QKM9"/>
<evidence type="ECO:0000313" key="2">
    <source>
        <dbReference type="Proteomes" id="UP000383932"/>
    </source>
</evidence>
<protein>
    <submittedName>
        <fullName evidence="1">Uncharacterized protein</fullName>
    </submittedName>
</protein>
<organism evidence="1 2">
    <name type="scientific">Ceratobasidium theobromae</name>
    <dbReference type="NCBI Taxonomy" id="1582974"/>
    <lineage>
        <taxon>Eukaryota</taxon>
        <taxon>Fungi</taxon>
        <taxon>Dikarya</taxon>
        <taxon>Basidiomycota</taxon>
        <taxon>Agaricomycotina</taxon>
        <taxon>Agaricomycetes</taxon>
        <taxon>Cantharellales</taxon>
        <taxon>Ceratobasidiaceae</taxon>
        <taxon>Ceratobasidium</taxon>
    </lineage>
</organism>
<proteinExistence type="predicted"/>
<dbReference type="OrthoDB" id="10008801at2759"/>
<comment type="caution">
    <text evidence="1">The sequence shown here is derived from an EMBL/GenBank/DDBJ whole genome shotgun (WGS) entry which is preliminary data.</text>
</comment>
<accession>A0A5N5QKM9</accession>
<dbReference type="Proteomes" id="UP000383932">
    <property type="component" value="Unassembled WGS sequence"/>
</dbReference>
<gene>
    <name evidence="1" type="ORF">CTheo_4475</name>
</gene>
<name>A0A5N5QKM9_9AGAM</name>
<dbReference type="EMBL" id="SSOP01000077">
    <property type="protein sequence ID" value="KAB5592093.1"/>
    <property type="molecule type" value="Genomic_DNA"/>
</dbReference>